<dbReference type="Proteomes" id="UP000182264">
    <property type="component" value="Chromosome"/>
</dbReference>
<dbReference type="InterPro" id="IPR005950">
    <property type="entry name" value="ModA"/>
</dbReference>
<evidence type="ECO:0000256" key="5">
    <source>
        <dbReference type="ARBA" id="ARBA00062515"/>
    </source>
</evidence>
<name>A0A1L3GDU0_SYNAC</name>
<feature type="binding site" evidence="6">
    <location>
        <position position="58"/>
    </location>
    <ligand>
        <name>molybdate</name>
        <dbReference type="ChEBI" id="CHEBI:36264"/>
    </ligand>
</feature>
<dbReference type="Gene3D" id="3.40.190.10">
    <property type="entry name" value="Periplasmic binding protein-like II"/>
    <property type="match status" value="2"/>
</dbReference>
<accession>A0A1L3GDU0</accession>
<protein>
    <submittedName>
        <fullName evidence="8">Molybdate ABC transporter substrate-binding protein</fullName>
    </submittedName>
</protein>
<feature type="chain" id="PRO_5013380990" evidence="7">
    <location>
        <begin position="21"/>
        <end position="245"/>
    </location>
</feature>
<evidence type="ECO:0000256" key="6">
    <source>
        <dbReference type="PIRSR" id="PIRSR004846-1"/>
    </source>
</evidence>
<gene>
    <name evidence="8" type="ORF">A7E75_03045</name>
</gene>
<dbReference type="EMBL" id="CP015518">
    <property type="protein sequence ID" value="APG24121.1"/>
    <property type="molecule type" value="Genomic_DNA"/>
</dbReference>
<keyword evidence="3 6" id="KW-0479">Metal-binding</keyword>
<dbReference type="OrthoDB" id="9785015at2"/>
<organism evidence="8 9">
    <name type="scientific">Syntrophotalea acetylenica</name>
    <name type="common">Pelobacter acetylenicus</name>
    <dbReference type="NCBI Taxonomy" id="29542"/>
    <lineage>
        <taxon>Bacteria</taxon>
        <taxon>Pseudomonadati</taxon>
        <taxon>Thermodesulfobacteriota</taxon>
        <taxon>Desulfuromonadia</taxon>
        <taxon>Desulfuromonadales</taxon>
        <taxon>Syntrophotaleaceae</taxon>
        <taxon>Syntrophotalea</taxon>
    </lineage>
</organism>
<feature type="binding site" evidence="6">
    <location>
        <position position="181"/>
    </location>
    <ligand>
        <name>molybdate</name>
        <dbReference type="ChEBI" id="CHEBI:36264"/>
    </ligand>
</feature>
<feature type="binding site" evidence="6">
    <location>
        <position position="30"/>
    </location>
    <ligand>
        <name>molybdate</name>
        <dbReference type="ChEBI" id="CHEBI:36264"/>
    </ligand>
</feature>
<evidence type="ECO:0000256" key="3">
    <source>
        <dbReference type="ARBA" id="ARBA00022723"/>
    </source>
</evidence>
<feature type="signal peptide" evidence="7">
    <location>
        <begin position="1"/>
        <end position="20"/>
    </location>
</feature>
<keyword evidence="4 7" id="KW-0732">Signal</keyword>
<comment type="subunit">
    <text evidence="5">The complex is composed of two ATP-binding proteins (ModC), two transmembrane proteins (ModB) and a solute-binding protein (ModA).</text>
</comment>
<sequence>MRSLLVVLLLSLAFCSSAFATEVRLSVAASMTDAIKEIVTVYAKKGEDATVLPNFASSGALAKQIVQGAPADIYISANPKWMNYLVENNRVPGKGVGTLAYNTLVFVGPQDLPVSSLKDIATLQRIAIGSPKSVPAGQYAEQALGRAGLLGQIQPKLILAKDVRQALMYADRGEVDGAFVYRTDALLAKRAAILLEVPQRLYDEVTYPIALTTDGAQNPSAIAFFNFLKSGEAAGLLKKHGFVVR</sequence>
<dbReference type="SUPFAM" id="SSF53850">
    <property type="entry name" value="Periplasmic binding protein-like II"/>
    <property type="match status" value="1"/>
</dbReference>
<dbReference type="GO" id="GO:0046872">
    <property type="term" value="F:metal ion binding"/>
    <property type="evidence" value="ECO:0007669"/>
    <property type="project" value="UniProtKB-KW"/>
</dbReference>
<dbReference type="NCBIfam" id="TIGR01256">
    <property type="entry name" value="modA"/>
    <property type="match status" value="1"/>
</dbReference>
<comment type="similarity">
    <text evidence="1">Belongs to the bacterial solute-binding protein ModA family.</text>
</comment>
<dbReference type="GO" id="GO:0015689">
    <property type="term" value="P:molybdate ion transport"/>
    <property type="evidence" value="ECO:0007669"/>
    <property type="project" value="InterPro"/>
</dbReference>
<dbReference type="RefSeq" id="WP_072285938.1">
    <property type="nucleotide sequence ID" value="NZ_CP015455.1"/>
</dbReference>
<feature type="binding site" evidence="6">
    <location>
        <position position="136"/>
    </location>
    <ligand>
        <name>molybdate</name>
        <dbReference type="ChEBI" id="CHEBI:36264"/>
    </ligand>
</feature>
<keyword evidence="2 6" id="KW-0500">Molybdenum</keyword>
<evidence type="ECO:0000313" key="9">
    <source>
        <dbReference type="Proteomes" id="UP000182264"/>
    </source>
</evidence>
<dbReference type="KEGG" id="pace:A6070_11670"/>
<dbReference type="PANTHER" id="PTHR30632:SF0">
    <property type="entry name" value="SULFATE-BINDING PROTEIN"/>
    <property type="match status" value="1"/>
</dbReference>
<feature type="binding site" evidence="6">
    <location>
        <position position="163"/>
    </location>
    <ligand>
        <name>molybdate</name>
        <dbReference type="ChEBI" id="CHEBI:36264"/>
    </ligand>
</feature>
<evidence type="ECO:0000313" key="8">
    <source>
        <dbReference type="EMBL" id="APG24121.1"/>
    </source>
</evidence>
<dbReference type="PANTHER" id="PTHR30632">
    <property type="entry name" value="MOLYBDATE-BINDING PERIPLASMIC PROTEIN"/>
    <property type="match status" value="1"/>
</dbReference>
<dbReference type="CDD" id="cd00993">
    <property type="entry name" value="PBP2_ModA_like"/>
    <property type="match status" value="1"/>
</dbReference>
<dbReference type="PIRSF" id="PIRSF004846">
    <property type="entry name" value="ModA"/>
    <property type="match status" value="1"/>
</dbReference>
<keyword evidence="9" id="KW-1185">Reference proteome</keyword>
<evidence type="ECO:0000256" key="2">
    <source>
        <dbReference type="ARBA" id="ARBA00022505"/>
    </source>
</evidence>
<dbReference type="Pfam" id="PF13531">
    <property type="entry name" value="SBP_bac_11"/>
    <property type="match status" value="1"/>
</dbReference>
<dbReference type="InterPro" id="IPR050682">
    <property type="entry name" value="ModA/WtpA"/>
</dbReference>
<dbReference type="AlphaFoldDB" id="A0A1L3GDU0"/>
<evidence type="ECO:0000256" key="4">
    <source>
        <dbReference type="ARBA" id="ARBA00022729"/>
    </source>
</evidence>
<reference evidence="8 9" key="1">
    <citation type="journal article" date="2017" name="Genome Announc.">
        <title>Complete Genome Sequences of Two Acetylene-Fermenting Pelobacter acetylenicus Strains.</title>
        <authorList>
            <person name="Sutton J.M."/>
            <person name="Baesman S.M."/>
            <person name="Fierst J.L."/>
            <person name="Poret-Peterson A.T."/>
            <person name="Oremland R.S."/>
            <person name="Dunlap D.S."/>
            <person name="Akob D.M."/>
        </authorList>
    </citation>
    <scope>NUCLEOTIDE SEQUENCE [LARGE SCALE GENOMIC DNA]</scope>
    <source>
        <strain evidence="8 9">DSM 3247</strain>
    </source>
</reference>
<dbReference type="GO" id="GO:1901359">
    <property type="term" value="F:tungstate binding"/>
    <property type="evidence" value="ECO:0007669"/>
    <property type="project" value="UniProtKB-ARBA"/>
</dbReference>
<dbReference type="GO" id="GO:0030973">
    <property type="term" value="F:molybdate ion binding"/>
    <property type="evidence" value="ECO:0007669"/>
    <property type="project" value="UniProtKB-ARBA"/>
</dbReference>
<dbReference type="STRING" id="29542.A6070_11670"/>
<dbReference type="FunFam" id="3.40.190.10:FF:000035">
    <property type="entry name" value="Molybdate ABC transporter substrate-binding protein"/>
    <property type="match status" value="1"/>
</dbReference>
<evidence type="ECO:0000256" key="1">
    <source>
        <dbReference type="ARBA" id="ARBA00009175"/>
    </source>
</evidence>
<evidence type="ECO:0000256" key="7">
    <source>
        <dbReference type="SAM" id="SignalP"/>
    </source>
</evidence>
<proteinExistence type="inferred from homology"/>